<reference evidence="7" key="2">
    <citation type="submission" date="2017-11" db="EMBL/GenBank/DDBJ databases">
        <title>Coralsnake Venomics: Analyses of Venom Gland Transcriptomes and Proteomes of Six Brazilian Taxa.</title>
        <authorList>
            <person name="Aird S.D."/>
            <person name="Jorge da Silva N."/>
            <person name="Qiu L."/>
            <person name="Villar-Briones A."/>
            <person name="Aparecida-Saddi V."/>
            <person name="Campos-Telles M.P."/>
            <person name="Grau M."/>
            <person name="Mikheyev A.S."/>
        </authorList>
    </citation>
    <scope>NUCLEOTIDE SEQUENCE</scope>
    <source>
        <tissue evidence="7">Venom_gland</tissue>
    </source>
</reference>
<dbReference type="GO" id="GO:0006423">
    <property type="term" value="P:cysteinyl-tRNA aminoacylation"/>
    <property type="evidence" value="ECO:0007669"/>
    <property type="project" value="TreeGrafter"/>
</dbReference>
<feature type="region of interest" description="Disordered" evidence="5">
    <location>
        <begin position="35"/>
        <end position="63"/>
    </location>
</feature>
<dbReference type="Pfam" id="PF01406">
    <property type="entry name" value="tRNA-synt_1e"/>
    <property type="match status" value="1"/>
</dbReference>
<proteinExistence type="inferred from homology"/>
<keyword evidence="2" id="KW-0436">Ligase</keyword>
<protein>
    <recommendedName>
        <fullName evidence="6">tRNA synthetases class I catalytic domain-containing protein</fullName>
    </recommendedName>
</protein>
<evidence type="ECO:0000313" key="7">
    <source>
        <dbReference type="EMBL" id="LAA82838.1"/>
    </source>
</evidence>
<dbReference type="EMBL" id="IACK01095847">
    <property type="protein sequence ID" value="LAA82838.1"/>
    <property type="molecule type" value="Transcribed_RNA"/>
</dbReference>
<evidence type="ECO:0000259" key="6">
    <source>
        <dbReference type="Pfam" id="PF01406"/>
    </source>
</evidence>
<dbReference type="PANTHER" id="PTHR10890">
    <property type="entry name" value="CYSTEINYL-TRNA SYNTHETASE"/>
    <property type="match status" value="1"/>
</dbReference>
<evidence type="ECO:0000256" key="3">
    <source>
        <dbReference type="ARBA" id="ARBA00022741"/>
    </source>
</evidence>
<dbReference type="SUPFAM" id="SSF52374">
    <property type="entry name" value="Nucleotidylyl transferase"/>
    <property type="match status" value="1"/>
</dbReference>
<reference evidence="7" key="1">
    <citation type="submission" date="2017-07" db="EMBL/GenBank/DDBJ databases">
        <authorList>
            <person name="Mikheyev A."/>
            <person name="Grau M."/>
        </authorList>
    </citation>
    <scope>NUCLEOTIDE SEQUENCE</scope>
    <source>
        <tissue evidence="7">Venom_gland</tissue>
    </source>
</reference>
<sequence>MLARPGRSCLSATASPLQRLDGRRWLTSVAIRAPPAAPRKRQPLGEESRRRRCTGGTPEVGTKWIKPTGQDTGIQIYNNLSRSKEPLILRKANVVTWYSCGPTVYDHAHLGHACSYVRFDIIRRVMTKIFGKEVVMVMGITDIDDKIIKRANEMEISPETLARCYEEDFKQDMAALKVLPPTIYMRVTENVPQIISFIQQLITNGYGYATSQGETDTES</sequence>
<evidence type="ECO:0000256" key="1">
    <source>
        <dbReference type="ARBA" id="ARBA00005594"/>
    </source>
</evidence>
<feature type="domain" description="tRNA synthetases class I catalytic" evidence="6">
    <location>
        <begin position="92"/>
        <end position="215"/>
    </location>
</feature>
<evidence type="ECO:0000256" key="4">
    <source>
        <dbReference type="ARBA" id="ARBA00022840"/>
    </source>
</evidence>
<name>A0A2D4IF58_MICLE</name>
<dbReference type="PANTHER" id="PTHR10890:SF27">
    <property type="entry name" value="CYSTEINE--TRNA LIGASE, MITOCHONDRIAL-RELATED"/>
    <property type="match status" value="1"/>
</dbReference>
<dbReference type="GO" id="GO:0004817">
    <property type="term" value="F:cysteine-tRNA ligase activity"/>
    <property type="evidence" value="ECO:0007669"/>
    <property type="project" value="TreeGrafter"/>
</dbReference>
<dbReference type="GO" id="GO:0005737">
    <property type="term" value="C:cytoplasm"/>
    <property type="evidence" value="ECO:0007669"/>
    <property type="project" value="TreeGrafter"/>
</dbReference>
<organism evidence="7">
    <name type="scientific">Micrurus lemniscatus lemniscatus</name>
    <dbReference type="NCBI Taxonomy" id="129467"/>
    <lineage>
        <taxon>Eukaryota</taxon>
        <taxon>Metazoa</taxon>
        <taxon>Chordata</taxon>
        <taxon>Craniata</taxon>
        <taxon>Vertebrata</taxon>
        <taxon>Euteleostomi</taxon>
        <taxon>Lepidosauria</taxon>
        <taxon>Squamata</taxon>
        <taxon>Bifurcata</taxon>
        <taxon>Unidentata</taxon>
        <taxon>Episquamata</taxon>
        <taxon>Toxicofera</taxon>
        <taxon>Serpentes</taxon>
        <taxon>Colubroidea</taxon>
        <taxon>Elapidae</taxon>
        <taxon>Elapinae</taxon>
        <taxon>Micrurus</taxon>
    </lineage>
</organism>
<dbReference type="AlphaFoldDB" id="A0A2D4IF58"/>
<evidence type="ECO:0000256" key="5">
    <source>
        <dbReference type="SAM" id="MobiDB-lite"/>
    </source>
</evidence>
<keyword evidence="3" id="KW-0547">Nucleotide-binding</keyword>
<dbReference type="Gene3D" id="3.40.50.620">
    <property type="entry name" value="HUPs"/>
    <property type="match status" value="1"/>
</dbReference>
<dbReference type="InterPro" id="IPR024909">
    <property type="entry name" value="Cys-tRNA/MSH_ligase"/>
</dbReference>
<dbReference type="InterPro" id="IPR032678">
    <property type="entry name" value="tRNA-synt_1_cat_dom"/>
</dbReference>
<dbReference type="InterPro" id="IPR014729">
    <property type="entry name" value="Rossmann-like_a/b/a_fold"/>
</dbReference>
<comment type="similarity">
    <text evidence="1">Belongs to the class-I aminoacyl-tRNA synthetase family.</text>
</comment>
<evidence type="ECO:0000256" key="2">
    <source>
        <dbReference type="ARBA" id="ARBA00022598"/>
    </source>
</evidence>
<accession>A0A2D4IF58</accession>
<dbReference type="GO" id="GO:0005524">
    <property type="term" value="F:ATP binding"/>
    <property type="evidence" value="ECO:0007669"/>
    <property type="project" value="UniProtKB-KW"/>
</dbReference>
<keyword evidence="4" id="KW-0067">ATP-binding</keyword>